<evidence type="ECO:0000313" key="3">
    <source>
        <dbReference type="ZFIN" id="ZDB-GENE-030131-4766"/>
    </source>
</evidence>
<dbReference type="ZFIN" id="ZDB-GENE-030131-4766">
    <property type="gene designation" value="si:ch211-222e20.7"/>
</dbReference>
<evidence type="ECO:0000313" key="1">
    <source>
        <dbReference type="Proteomes" id="UP000000437"/>
    </source>
</evidence>
<reference evidence="2" key="1">
    <citation type="submission" date="2025-08" db="UniProtKB">
        <authorList>
            <consortium name="RefSeq"/>
        </authorList>
    </citation>
    <scope>IDENTIFICATION</scope>
    <source>
        <strain evidence="2">Tuebingen</strain>
        <tissue evidence="2">Fibroblasts and whole tissue</tissue>
    </source>
</reference>
<dbReference type="SUPFAM" id="SSF48726">
    <property type="entry name" value="Immunoglobulin"/>
    <property type="match status" value="2"/>
</dbReference>
<dbReference type="Proteomes" id="UP000000437">
    <property type="component" value="Chromosome 10"/>
</dbReference>
<dbReference type="AlphaFoldDB" id="A0A8M2BJW9"/>
<dbReference type="OrthoDB" id="8893416at2759"/>
<organism evidence="1 2">
    <name type="scientific">Danio rerio</name>
    <name type="common">Zebrafish</name>
    <name type="synonym">Brachydanio rerio</name>
    <dbReference type="NCBI Taxonomy" id="7955"/>
    <lineage>
        <taxon>Eukaryota</taxon>
        <taxon>Metazoa</taxon>
        <taxon>Chordata</taxon>
        <taxon>Craniata</taxon>
        <taxon>Vertebrata</taxon>
        <taxon>Euteleostomi</taxon>
        <taxon>Actinopterygii</taxon>
        <taxon>Neopterygii</taxon>
        <taxon>Teleostei</taxon>
        <taxon>Ostariophysi</taxon>
        <taxon>Cypriniformes</taxon>
        <taxon>Danionidae</taxon>
        <taxon>Danioninae</taxon>
        <taxon>Danio</taxon>
    </lineage>
</organism>
<dbReference type="InterPro" id="IPR013783">
    <property type="entry name" value="Ig-like_fold"/>
</dbReference>
<proteinExistence type="predicted"/>
<dbReference type="KEGG" id="dre:101883059"/>
<gene>
    <name evidence="2 3" type="primary">si:ch211-222e20.7</name>
</gene>
<keyword evidence="1" id="KW-1185">Reference proteome</keyword>
<protein>
    <submittedName>
        <fullName evidence="2">Uncharacterized protein si:ch211-222e20.7 isoform X1</fullName>
    </submittedName>
</protein>
<dbReference type="InterPro" id="IPR007110">
    <property type="entry name" value="Ig-like_dom"/>
</dbReference>
<dbReference type="InterPro" id="IPR036179">
    <property type="entry name" value="Ig-like_dom_sf"/>
</dbReference>
<dbReference type="SMART" id="SM00409">
    <property type="entry name" value="IG"/>
    <property type="match status" value="1"/>
</dbReference>
<dbReference type="RefSeq" id="XP_005172751.2">
    <property type="nucleotide sequence ID" value="XM_005172694.6"/>
</dbReference>
<accession>A0A8M2BJW9</accession>
<evidence type="ECO:0000313" key="2">
    <source>
        <dbReference type="RefSeq" id="XP_005172751.2"/>
    </source>
</evidence>
<dbReference type="PROSITE" id="PS50835">
    <property type="entry name" value="IG_LIKE"/>
    <property type="match status" value="2"/>
</dbReference>
<name>A0A8M2BJW9_DANRE</name>
<dbReference type="Pfam" id="PF07686">
    <property type="entry name" value="V-set"/>
    <property type="match status" value="1"/>
</dbReference>
<dbReference type="AGR" id="ZFIN:ZDB-GENE-030131-4766"/>
<dbReference type="InterPro" id="IPR003599">
    <property type="entry name" value="Ig_sub"/>
</dbReference>
<sequence length="306" mass="33763">MVLKRITDYLFFWTLIHLPNTDAEKVIKAVEGATVHLPCHLPPVESQQVTVEWSINTTSGNFICSWSIDMSNSLVSPLKYCFPHFTLTSKPVTLEIKNVQPGDSGKYSCKTTRVIPPPSVDESSSLNLQVAGLSLKPLNSTNDSCVHLLCSLDSDLANFTWSRGDQILPHVSTFNADNSELQLCKPDWSEGDTITCHVNYSGTQTQKSIKFNSSKDHNLCIGSGVCTFTTSLSSISLDLVIYAGCGAMGLILCIILPVVVCKCRKRDESGSLVFSNKVYENFSFAMSRQNVQSNNKPQTEECIYEN</sequence>
<dbReference type="GeneID" id="101883059"/>
<dbReference type="InterPro" id="IPR013106">
    <property type="entry name" value="Ig_V-set"/>
</dbReference>
<dbReference type="Gene3D" id="2.60.40.10">
    <property type="entry name" value="Immunoglobulins"/>
    <property type="match status" value="1"/>
</dbReference>